<protein>
    <submittedName>
        <fullName evidence="2">Uncharacterized protein</fullName>
    </submittedName>
</protein>
<name>B9S8D1_RICCO</name>
<proteinExistence type="predicted"/>
<keyword evidence="3" id="KW-1185">Reference proteome</keyword>
<dbReference type="AlphaFoldDB" id="B9S8D1"/>
<dbReference type="STRING" id="3988.B9S8D1"/>
<dbReference type="eggNOG" id="KOG1203">
    <property type="taxonomic scope" value="Eukaryota"/>
</dbReference>
<dbReference type="Proteomes" id="UP000008311">
    <property type="component" value="Unassembled WGS sequence"/>
</dbReference>
<feature type="region of interest" description="Disordered" evidence="1">
    <location>
        <begin position="1"/>
        <end position="21"/>
    </location>
</feature>
<organism evidence="2 3">
    <name type="scientific">Ricinus communis</name>
    <name type="common">Castor bean</name>
    <dbReference type="NCBI Taxonomy" id="3988"/>
    <lineage>
        <taxon>Eukaryota</taxon>
        <taxon>Viridiplantae</taxon>
        <taxon>Streptophyta</taxon>
        <taxon>Embryophyta</taxon>
        <taxon>Tracheophyta</taxon>
        <taxon>Spermatophyta</taxon>
        <taxon>Magnoliopsida</taxon>
        <taxon>eudicotyledons</taxon>
        <taxon>Gunneridae</taxon>
        <taxon>Pentapetalae</taxon>
        <taxon>rosids</taxon>
        <taxon>fabids</taxon>
        <taxon>Malpighiales</taxon>
        <taxon>Euphorbiaceae</taxon>
        <taxon>Acalyphoideae</taxon>
        <taxon>Acalypheae</taxon>
        <taxon>Ricinus</taxon>
    </lineage>
</organism>
<reference evidence="3" key="1">
    <citation type="journal article" date="2010" name="Nat. Biotechnol.">
        <title>Draft genome sequence of the oilseed species Ricinus communis.</title>
        <authorList>
            <person name="Chan A.P."/>
            <person name="Crabtree J."/>
            <person name="Zhao Q."/>
            <person name="Lorenzi H."/>
            <person name="Orvis J."/>
            <person name="Puiu D."/>
            <person name="Melake-Berhan A."/>
            <person name="Jones K.M."/>
            <person name="Redman J."/>
            <person name="Chen G."/>
            <person name="Cahoon E.B."/>
            <person name="Gedil M."/>
            <person name="Stanke M."/>
            <person name="Haas B.J."/>
            <person name="Wortman J.R."/>
            <person name="Fraser-Liggett C.M."/>
            <person name="Ravel J."/>
            <person name="Rabinowicz P.D."/>
        </authorList>
    </citation>
    <scope>NUCLEOTIDE SEQUENCE [LARGE SCALE GENOMIC DNA]</scope>
    <source>
        <strain evidence="3">cv. Hale</strain>
    </source>
</reference>
<evidence type="ECO:0000313" key="3">
    <source>
        <dbReference type="Proteomes" id="UP000008311"/>
    </source>
</evidence>
<evidence type="ECO:0000256" key="1">
    <source>
        <dbReference type="SAM" id="MobiDB-lite"/>
    </source>
</evidence>
<evidence type="ECO:0000313" key="2">
    <source>
        <dbReference type="EMBL" id="EEF40108.1"/>
    </source>
</evidence>
<accession>B9S8D1</accession>
<sequence>MRRSEPFTIDPENPPPEKDYNEYFKTLKDGITGKEYLERSPMIVYKTMKQMLVEISLGDLATKDILMQGIEVRAI</sequence>
<dbReference type="InParanoid" id="B9S8D1"/>
<gene>
    <name evidence="2" type="ORF">RCOM_1251030</name>
</gene>
<dbReference type="EMBL" id="EQ973891">
    <property type="protein sequence ID" value="EEF40108.1"/>
    <property type="molecule type" value="Genomic_DNA"/>
</dbReference>